<proteinExistence type="predicted"/>
<evidence type="ECO:0000256" key="2">
    <source>
        <dbReference type="SAM" id="Phobius"/>
    </source>
</evidence>
<sequence>MLAWENPSSADSETSLESIAKEKEDKKRPLKGNEDQMHDDIPLFYSDIMPLLVSNSDKFIHISCLSYMNLLQNHSVQQVNEESSVGEDAFVWLASLIPLVADAVNAQFTFETLTATTASRLHFPAYDRFLKEMDKCIKYLEKQETPTGVELSENEFILHVEGTARTQRVVRHIGTTSWPGRLTLTNQALYFEANGVISYETAIKVDLRRTDVVHQVKATSTGPWGAPLFDKAITYESSELSEPLLLEFPEMTSSTRRDHWLTLIKEVILLHQFISNFNIESSVQAWETHARTILGVLRLHAARELLRISPPAPANFLIFSLYEDLPKGDYVLTELAHAVTQTTSLGPCNAASMLKSLNISNPILSSVEKQKQSEEEVNNRADSLISLETAIGQVREEAKKVNSAKATIEKMEEEGISHSLLILVELMSSLRSVVPSLQLIFSWERPVLTLFSHVMVLTFIYREWVGYAIAMMLIFVVGMMLWAKQNRIGERYKEIVANTSEKTTVESIVSAQHKLNTLHDLVNATNATILRIWSLLIGKAPKQANAVMGAMTGLAVVLIIIPLKYVLMGLMLYCFLANAKNIFNESRNSKRMPNEYGNRRLREWWESIPVIPVRTESSSV</sequence>
<organism evidence="3 4">
    <name type="scientific">Canna indica</name>
    <name type="common">Indian-shot</name>
    <dbReference type="NCBI Taxonomy" id="4628"/>
    <lineage>
        <taxon>Eukaryota</taxon>
        <taxon>Viridiplantae</taxon>
        <taxon>Streptophyta</taxon>
        <taxon>Embryophyta</taxon>
        <taxon>Tracheophyta</taxon>
        <taxon>Spermatophyta</taxon>
        <taxon>Magnoliopsida</taxon>
        <taxon>Liliopsida</taxon>
        <taxon>Zingiberales</taxon>
        <taxon>Cannaceae</taxon>
        <taxon>Canna</taxon>
    </lineage>
</organism>
<keyword evidence="2" id="KW-0812">Transmembrane</keyword>
<evidence type="ECO:0000256" key="1">
    <source>
        <dbReference type="SAM" id="MobiDB-lite"/>
    </source>
</evidence>
<name>A0AAQ3QU14_9LILI</name>
<gene>
    <name evidence="3" type="ORF">Cni_G29460</name>
</gene>
<evidence type="ECO:0000313" key="4">
    <source>
        <dbReference type="Proteomes" id="UP001327560"/>
    </source>
</evidence>
<dbReference type="EMBL" id="CP136898">
    <property type="protein sequence ID" value="WOL20655.1"/>
    <property type="molecule type" value="Genomic_DNA"/>
</dbReference>
<accession>A0AAQ3QU14</accession>
<dbReference type="AlphaFoldDB" id="A0AAQ3QU14"/>
<dbReference type="InterPro" id="IPR006927">
    <property type="entry name" value="DUF639"/>
</dbReference>
<keyword evidence="4" id="KW-1185">Reference proteome</keyword>
<feature type="transmembrane region" description="Helical" evidence="2">
    <location>
        <begin position="464"/>
        <end position="483"/>
    </location>
</feature>
<feature type="compositionally biased region" description="Basic and acidic residues" evidence="1">
    <location>
        <begin position="19"/>
        <end position="34"/>
    </location>
</feature>
<dbReference type="Pfam" id="PF04842">
    <property type="entry name" value="DUF639"/>
    <property type="match status" value="1"/>
</dbReference>
<evidence type="ECO:0000313" key="3">
    <source>
        <dbReference type="EMBL" id="WOL20655.1"/>
    </source>
</evidence>
<dbReference type="PANTHER" id="PTHR31860:SF5">
    <property type="entry name" value="ARGH (DUF639)"/>
    <property type="match status" value="1"/>
</dbReference>
<reference evidence="3 4" key="1">
    <citation type="submission" date="2023-10" db="EMBL/GenBank/DDBJ databases">
        <title>Chromosome-scale genome assembly provides insights into flower coloration mechanisms of Canna indica.</title>
        <authorList>
            <person name="Li C."/>
        </authorList>
    </citation>
    <scope>NUCLEOTIDE SEQUENCE [LARGE SCALE GENOMIC DNA]</scope>
    <source>
        <tissue evidence="3">Flower</tissue>
    </source>
</reference>
<keyword evidence="2" id="KW-1133">Transmembrane helix</keyword>
<protein>
    <submittedName>
        <fullName evidence="3">Uncharacterized protein</fullName>
    </submittedName>
</protein>
<dbReference type="PANTHER" id="PTHR31860">
    <property type="entry name" value="HEAT-INDUCIBLE TRANSCRIPTION REPRESSOR (DUF639)-RELATED"/>
    <property type="match status" value="1"/>
</dbReference>
<dbReference type="Proteomes" id="UP001327560">
    <property type="component" value="Chromosome 9"/>
</dbReference>
<keyword evidence="2" id="KW-0472">Membrane</keyword>
<feature type="region of interest" description="Disordered" evidence="1">
    <location>
        <begin position="1"/>
        <end position="34"/>
    </location>
</feature>
<feature type="compositionally biased region" description="Polar residues" evidence="1">
    <location>
        <begin position="1"/>
        <end position="17"/>
    </location>
</feature>